<comment type="caution">
    <text evidence="1">The sequence shown here is derived from an EMBL/GenBank/DDBJ whole genome shotgun (WGS) entry which is preliminary data.</text>
</comment>
<reference evidence="2" key="1">
    <citation type="journal article" date="2019" name="Int. J. Syst. Evol. Microbiol.">
        <title>The Global Catalogue of Microorganisms (GCM) 10K type strain sequencing project: providing services to taxonomists for standard genome sequencing and annotation.</title>
        <authorList>
            <consortium name="The Broad Institute Genomics Platform"/>
            <consortium name="The Broad Institute Genome Sequencing Center for Infectious Disease"/>
            <person name="Wu L."/>
            <person name="Ma J."/>
        </authorList>
    </citation>
    <scope>NUCLEOTIDE SEQUENCE [LARGE SCALE GENOMIC DNA]</scope>
    <source>
        <strain evidence="2">JCM 4253</strain>
    </source>
</reference>
<dbReference type="AlphaFoldDB" id="A0A919F143"/>
<accession>A0A919F143</accession>
<name>A0A919F143_9ACTN</name>
<dbReference type="Proteomes" id="UP000619355">
    <property type="component" value="Unassembled WGS sequence"/>
</dbReference>
<dbReference type="EMBL" id="BNBF01000021">
    <property type="protein sequence ID" value="GHG66266.1"/>
    <property type="molecule type" value="Genomic_DNA"/>
</dbReference>
<proteinExistence type="predicted"/>
<evidence type="ECO:0000313" key="1">
    <source>
        <dbReference type="EMBL" id="GHG66266.1"/>
    </source>
</evidence>
<gene>
    <name evidence="1" type="ORF">GCM10018980_58540</name>
</gene>
<evidence type="ECO:0000313" key="2">
    <source>
        <dbReference type="Proteomes" id="UP000619355"/>
    </source>
</evidence>
<protein>
    <submittedName>
        <fullName evidence="1">Uncharacterized protein</fullName>
    </submittedName>
</protein>
<keyword evidence="2" id="KW-1185">Reference proteome</keyword>
<organism evidence="1 2">
    <name type="scientific">Streptomyces capoamus</name>
    <dbReference type="NCBI Taxonomy" id="68183"/>
    <lineage>
        <taxon>Bacteria</taxon>
        <taxon>Bacillati</taxon>
        <taxon>Actinomycetota</taxon>
        <taxon>Actinomycetes</taxon>
        <taxon>Kitasatosporales</taxon>
        <taxon>Streptomycetaceae</taxon>
        <taxon>Streptomyces</taxon>
    </lineage>
</organism>
<sequence length="67" mass="7068">MPLPTADSGYDYATYAPPGSKCAECGHAIGRDQVVRRTTAERASGPPANVSYRHFDGECGPVARGEV</sequence>